<dbReference type="InParanoid" id="Q0EWY0"/>
<evidence type="ECO:0000256" key="8">
    <source>
        <dbReference type="ARBA" id="ARBA00022833"/>
    </source>
</evidence>
<dbReference type="HOGENOM" id="CLU_013501_5_1_0"/>
<dbReference type="EMBL" id="AATS01000017">
    <property type="protein sequence ID" value="EAU53777.1"/>
    <property type="molecule type" value="Genomic_DNA"/>
</dbReference>
<comment type="subunit">
    <text evidence="12">Monomer. Interacts with DnaB.</text>
</comment>
<keyword evidence="3 12" id="KW-0808">Transferase</keyword>
<evidence type="ECO:0000256" key="7">
    <source>
        <dbReference type="ARBA" id="ARBA00022771"/>
    </source>
</evidence>
<evidence type="ECO:0000256" key="1">
    <source>
        <dbReference type="ARBA" id="ARBA00022478"/>
    </source>
</evidence>
<dbReference type="InterPro" id="IPR034151">
    <property type="entry name" value="TOPRIM_DnaG_bac"/>
</dbReference>
<dbReference type="PANTHER" id="PTHR30313:SF2">
    <property type="entry name" value="DNA PRIMASE"/>
    <property type="match status" value="1"/>
</dbReference>
<keyword evidence="1 12" id="KW-0240">DNA-directed RNA polymerase</keyword>
<evidence type="ECO:0000256" key="14">
    <source>
        <dbReference type="PIRSR" id="PIRSR002811-1"/>
    </source>
</evidence>
<keyword evidence="17" id="KW-1185">Reference proteome</keyword>
<dbReference type="GO" id="GO:0003677">
    <property type="term" value="F:DNA binding"/>
    <property type="evidence" value="ECO:0007669"/>
    <property type="project" value="UniProtKB-KW"/>
</dbReference>
<evidence type="ECO:0000313" key="16">
    <source>
        <dbReference type="EMBL" id="EAU53777.1"/>
    </source>
</evidence>
<dbReference type="SMART" id="SM00493">
    <property type="entry name" value="TOPRIM"/>
    <property type="match status" value="1"/>
</dbReference>
<evidence type="ECO:0000256" key="3">
    <source>
        <dbReference type="ARBA" id="ARBA00022679"/>
    </source>
</evidence>
<reference evidence="16 17" key="1">
    <citation type="submission" date="2006-09" db="EMBL/GenBank/DDBJ databases">
        <authorList>
            <person name="Emerson D."/>
            <person name="Ferriera S."/>
            <person name="Johnson J."/>
            <person name="Kravitz S."/>
            <person name="Halpern A."/>
            <person name="Remington K."/>
            <person name="Beeson K."/>
            <person name="Tran B."/>
            <person name="Rogers Y.-H."/>
            <person name="Friedman R."/>
            <person name="Venter J.C."/>
        </authorList>
    </citation>
    <scope>NUCLEOTIDE SEQUENCE [LARGE SCALE GENOMIC DNA]</scope>
    <source>
        <strain evidence="16 17">PV-1</strain>
    </source>
</reference>
<dbReference type="SUPFAM" id="SSF57783">
    <property type="entry name" value="Zinc beta-ribbon"/>
    <property type="match status" value="1"/>
</dbReference>
<keyword evidence="7 12" id="KW-0863">Zinc-finger</keyword>
<keyword evidence="10 12" id="KW-0238">DNA-binding</keyword>
<comment type="domain">
    <text evidence="12">Contains an N-terminal zinc-binding domain, a central core domain that contains the primase activity, and a C-terminal DnaB-binding domain.</text>
</comment>
<dbReference type="FunCoup" id="Q0EWY0">
    <property type="interactions" value="301"/>
</dbReference>
<keyword evidence="5 12" id="KW-0235">DNA replication</keyword>
<evidence type="ECO:0000256" key="10">
    <source>
        <dbReference type="ARBA" id="ARBA00023125"/>
    </source>
</evidence>
<evidence type="ECO:0000256" key="12">
    <source>
        <dbReference type="HAMAP-Rule" id="MF_00974"/>
    </source>
</evidence>
<dbReference type="InterPro" id="IPR006295">
    <property type="entry name" value="DNA_primase_DnaG"/>
</dbReference>
<comment type="similarity">
    <text evidence="12 13">Belongs to the DnaG primase family.</text>
</comment>
<dbReference type="FunFam" id="3.40.1360.10:FF:000002">
    <property type="entry name" value="DNA primase"/>
    <property type="match status" value="1"/>
</dbReference>
<evidence type="ECO:0000313" key="17">
    <source>
        <dbReference type="Proteomes" id="UP000005297"/>
    </source>
</evidence>
<evidence type="ECO:0000256" key="13">
    <source>
        <dbReference type="PIRNR" id="PIRNR002811"/>
    </source>
</evidence>
<dbReference type="Pfam" id="PF01807">
    <property type="entry name" value="Zn_ribbon_DnaG"/>
    <property type="match status" value="1"/>
</dbReference>
<name>Q0EWY0_9PROT</name>
<keyword evidence="8 12" id="KW-0862">Zinc</keyword>
<dbReference type="Gene3D" id="3.40.1360.10">
    <property type="match status" value="1"/>
</dbReference>
<accession>Q0EWY0</accession>
<dbReference type="InterPro" id="IPR002694">
    <property type="entry name" value="Znf_CHC2"/>
</dbReference>
<dbReference type="Gene3D" id="3.90.580.10">
    <property type="entry name" value="Zinc finger, CHC2-type domain"/>
    <property type="match status" value="1"/>
</dbReference>
<dbReference type="PIRSF" id="PIRSF002811">
    <property type="entry name" value="DnaG"/>
    <property type="match status" value="1"/>
</dbReference>
<gene>
    <name evidence="12" type="primary">dnaG</name>
    <name evidence="16" type="ORF">SPV1_10104</name>
</gene>
<dbReference type="InterPro" id="IPR050219">
    <property type="entry name" value="DnaG_primase"/>
</dbReference>
<evidence type="ECO:0000256" key="5">
    <source>
        <dbReference type="ARBA" id="ARBA00022705"/>
    </source>
</evidence>
<proteinExistence type="inferred from homology"/>
<dbReference type="SUPFAM" id="SSF56731">
    <property type="entry name" value="DNA primase core"/>
    <property type="match status" value="1"/>
</dbReference>
<dbReference type="CDD" id="cd03364">
    <property type="entry name" value="TOPRIM_DnaG_primases"/>
    <property type="match status" value="1"/>
</dbReference>
<dbReference type="SMART" id="SM00400">
    <property type="entry name" value="ZnF_CHCC"/>
    <property type="match status" value="1"/>
</dbReference>
<dbReference type="AlphaFoldDB" id="Q0EWY0"/>
<dbReference type="RefSeq" id="WP_009849540.1">
    <property type="nucleotide sequence ID" value="NZ_DS022294.1"/>
</dbReference>
<dbReference type="STRING" id="314344.AL013_07260"/>
<dbReference type="OrthoDB" id="5287443at2"/>
<dbReference type="InterPro" id="IPR006171">
    <property type="entry name" value="TOPRIM_dom"/>
</dbReference>
<comment type="caution">
    <text evidence="16">The sequence shown here is derived from an EMBL/GenBank/DDBJ whole genome shotgun (WGS) entry which is preliminary data.</text>
</comment>
<dbReference type="GO" id="GO:1990077">
    <property type="term" value="C:primosome complex"/>
    <property type="evidence" value="ECO:0007669"/>
    <property type="project" value="UniProtKB-KW"/>
</dbReference>
<dbReference type="Gene3D" id="3.90.980.10">
    <property type="entry name" value="DNA primase, catalytic core, N-terminal domain"/>
    <property type="match status" value="1"/>
</dbReference>
<dbReference type="HAMAP" id="MF_00974">
    <property type="entry name" value="DNA_primase_DnaG"/>
    <property type="match status" value="1"/>
</dbReference>
<keyword evidence="6 12" id="KW-0479">Metal-binding</keyword>
<sequence length="580" mass="64925">MAHFQPSFLDEVLARTDIVELIGRHVELKKSGSNLMGLCPFHHEKSPSFSVSADKQLYYCFGCGQGGGAFQFLMEHDGYAFPEAVEYLAEKAGLEVPQETKQDHGDEVRQKRDYELLERAAQAMNKALHGELGGKAAAYLQQRGLPADIIRDYMLGYAPPGYGFMKRLFGSDSATNSRLETVGLVFKGEHGYGDRFRDRLMFAIRDRRGRIVGFGGRVLGSGEGEAKYLNSPETPYFHKSDLLYGFSEHRDTIRKSKQLVVVEGYMDVLALASHGLKIGLAPLGTAIGERQIREIFRLCDTPVFCFDGDRAGRQAAWRALERMLPLLKAELMPAFLYLPEGEDPDSLLKQEGGEAFARRLKEEAKPVLETWLHGLKLLAGQGAEGRARMAKKADTMLAAMTDSYLMQAWRQEAERSSGIALQHRRRAAVTDVASEPAARADIVLNPVEDRFMAGLMQKPARFLQLSGAAMEFFVDNPAIHALYSRAFSMQADAETETIDIARQLIRECPADQNMISRWINQATVHDIEYKSLLLDMEANDIRCRIRQGLSLGESVQLQKRLRELQAQQQLLKEQLIDTGA</sequence>
<dbReference type="EC" id="2.7.7.101" evidence="12"/>
<protein>
    <recommendedName>
        <fullName evidence="12 13">DNA primase</fullName>
        <ecNumber evidence="12">2.7.7.101</ecNumber>
    </recommendedName>
</protein>
<evidence type="ECO:0000256" key="9">
    <source>
        <dbReference type="ARBA" id="ARBA00022842"/>
    </source>
</evidence>
<keyword evidence="4 12" id="KW-0548">Nucleotidyltransferase</keyword>
<comment type="catalytic activity">
    <reaction evidence="12">
        <text>ssDNA + n NTP = ssDNA/pppN(pN)n-1 hybrid + (n-1) diphosphate.</text>
        <dbReference type="EC" id="2.7.7.101"/>
    </reaction>
</comment>
<evidence type="ECO:0000256" key="2">
    <source>
        <dbReference type="ARBA" id="ARBA00022515"/>
    </source>
</evidence>
<dbReference type="PANTHER" id="PTHR30313">
    <property type="entry name" value="DNA PRIMASE"/>
    <property type="match status" value="1"/>
</dbReference>
<feature type="zinc finger region" description="CHC2-type" evidence="12 14">
    <location>
        <begin position="39"/>
        <end position="63"/>
    </location>
</feature>
<dbReference type="GO" id="GO:0005737">
    <property type="term" value="C:cytoplasm"/>
    <property type="evidence" value="ECO:0007669"/>
    <property type="project" value="TreeGrafter"/>
</dbReference>
<dbReference type="NCBIfam" id="TIGR01391">
    <property type="entry name" value="dnaG"/>
    <property type="match status" value="1"/>
</dbReference>
<keyword evidence="2 12" id="KW-0639">Primosome</keyword>
<evidence type="ECO:0000256" key="6">
    <source>
        <dbReference type="ARBA" id="ARBA00022723"/>
    </source>
</evidence>
<dbReference type="Pfam" id="PF08275">
    <property type="entry name" value="DNAG_N"/>
    <property type="match status" value="1"/>
</dbReference>
<dbReference type="Pfam" id="PF13155">
    <property type="entry name" value="Toprim_2"/>
    <property type="match status" value="1"/>
</dbReference>
<evidence type="ECO:0000256" key="11">
    <source>
        <dbReference type="ARBA" id="ARBA00023163"/>
    </source>
</evidence>
<dbReference type="InterPro" id="IPR036977">
    <property type="entry name" value="DNA_primase_Znf_CHC2"/>
</dbReference>
<dbReference type="PROSITE" id="PS50880">
    <property type="entry name" value="TOPRIM"/>
    <property type="match status" value="1"/>
</dbReference>
<evidence type="ECO:0000259" key="15">
    <source>
        <dbReference type="PROSITE" id="PS50880"/>
    </source>
</evidence>
<dbReference type="GO" id="GO:0006269">
    <property type="term" value="P:DNA replication, synthesis of primer"/>
    <property type="evidence" value="ECO:0007669"/>
    <property type="project" value="UniProtKB-UniRule"/>
</dbReference>
<dbReference type="eggNOG" id="COG0358">
    <property type="taxonomic scope" value="Bacteria"/>
</dbReference>
<comment type="function">
    <text evidence="12 13">RNA polymerase that catalyzes the synthesis of short RNA molecules used as primers for DNA polymerase during DNA replication.</text>
</comment>
<organism evidence="16 17">
    <name type="scientific">Mariprofundus ferrooxydans PV-1</name>
    <dbReference type="NCBI Taxonomy" id="314345"/>
    <lineage>
        <taxon>Bacteria</taxon>
        <taxon>Pseudomonadati</taxon>
        <taxon>Pseudomonadota</taxon>
        <taxon>Candidatius Mariprofundia</taxon>
        <taxon>Mariprofundales</taxon>
        <taxon>Mariprofundaceae</taxon>
        <taxon>Mariprofundus</taxon>
    </lineage>
</organism>
<keyword evidence="11 12" id="KW-0804">Transcription</keyword>
<dbReference type="GO" id="GO:0000428">
    <property type="term" value="C:DNA-directed RNA polymerase complex"/>
    <property type="evidence" value="ECO:0007669"/>
    <property type="project" value="UniProtKB-KW"/>
</dbReference>
<dbReference type="InterPro" id="IPR013264">
    <property type="entry name" value="DNAG_N"/>
</dbReference>
<dbReference type="FunFam" id="3.90.580.10:FF:000001">
    <property type="entry name" value="DNA primase"/>
    <property type="match status" value="1"/>
</dbReference>
<feature type="domain" description="Toprim" evidence="15">
    <location>
        <begin position="257"/>
        <end position="339"/>
    </location>
</feature>
<evidence type="ECO:0000256" key="4">
    <source>
        <dbReference type="ARBA" id="ARBA00022695"/>
    </source>
</evidence>
<dbReference type="InterPro" id="IPR030846">
    <property type="entry name" value="DnaG_bac"/>
</dbReference>
<dbReference type="GO" id="GO:0003899">
    <property type="term" value="F:DNA-directed RNA polymerase activity"/>
    <property type="evidence" value="ECO:0007669"/>
    <property type="project" value="UniProtKB-UniRule"/>
</dbReference>
<dbReference type="GO" id="GO:0008270">
    <property type="term" value="F:zinc ion binding"/>
    <property type="evidence" value="ECO:0007669"/>
    <property type="project" value="UniProtKB-UniRule"/>
</dbReference>
<comment type="cofactor">
    <cofactor evidence="12 13 14">
        <name>Zn(2+)</name>
        <dbReference type="ChEBI" id="CHEBI:29105"/>
    </cofactor>
    <text evidence="12 13 14">Binds 1 zinc ion per monomer.</text>
</comment>
<dbReference type="InterPro" id="IPR037068">
    <property type="entry name" value="DNA_primase_core_N_sf"/>
</dbReference>
<dbReference type="Proteomes" id="UP000005297">
    <property type="component" value="Unassembled WGS sequence"/>
</dbReference>
<keyword evidence="9" id="KW-0460">Magnesium</keyword>